<organism evidence="1 2">
    <name type="scientific">Streptomyces virginiae</name>
    <name type="common">Streptomyces cinnamonensis</name>
    <dbReference type="NCBI Taxonomy" id="1961"/>
    <lineage>
        <taxon>Bacteria</taxon>
        <taxon>Bacillati</taxon>
        <taxon>Actinomycetota</taxon>
        <taxon>Actinomycetes</taxon>
        <taxon>Kitasatosporales</taxon>
        <taxon>Streptomycetaceae</taxon>
        <taxon>Streptomyces</taxon>
    </lineage>
</organism>
<proteinExistence type="predicted"/>
<reference evidence="2" key="1">
    <citation type="submission" date="2020-09" db="EMBL/GenBank/DDBJ databases">
        <title>Whole genome shotgun sequence of Streptomyces cinnamonensis NBRC 15873.</title>
        <authorList>
            <person name="Komaki H."/>
            <person name="Tamura T."/>
        </authorList>
    </citation>
    <scope>NUCLEOTIDE SEQUENCE [LARGE SCALE GENOMIC DNA]</scope>
    <source>
        <strain evidence="2">NBRC 15873</strain>
    </source>
</reference>
<dbReference type="Proteomes" id="UP000660554">
    <property type="component" value="Unassembled WGS sequence"/>
</dbReference>
<comment type="caution">
    <text evidence="1">The sequence shown here is derived from an EMBL/GenBank/DDBJ whole genome shotgun (WGS) entry which is preliminary data.</text>
</comment>
<dbReference type="EMBL" id="BNDV01000017">
    <property type="protein sequence ID" value="GHI17437.1"/>
    <property type="molecule type" value="Genomic_DNA"/>
</dbReference>
<sequence>MWIVISTVVFLVVKFFSNRRATRLAPAAPLPPAAATPSAAPAVAPAARTVVVDATRQGHIRQRRRLHAARCLPVWCLTLQTPASEGITR</sequence>
<name>A0ABQ3NXD3_STRVG</name>
<evidence type="ECO:0000313" key="1">
    <source>
        <dbReference type="EMBL" id="GHI17437.1"/>
    </source>
</evidence>
<keyword evidence="2" id="KW-1185">Reference proteome</keyword>
<gene>
    <name evidence="1" type="ORF">Scinn_69000</name>
</gene>
<evidence type="ECO:0000313" key="2">
    <source>
        <dbReference type="Proteomes" id="UP000660554"/>
    </source>
</evidence>
<protein>
    <recommendedName>
        <fullName evidence="3">Secreted protein</fullName>
    </recommendedName>
</protein>
<accession>A0ABQ3NXD3</accession>
<evidence type="ECO:0008006" key="3">
    <source>
        <dbReference type="Google" id="ProtNLM"/>
    </source>
</evidence>